<evidence type="ECO:0000313" key="2">
    <source>
        <dbReference type="EMBL" id="KOC61015.1"/>
    </source>
</evidence>
<accession>A0A0L7QQV7</accession>
<evidence type="ECO:0000256" key="1">
    <source>
        <dbReference type="ARBA" id="ARBA00005361"/>
    </source>
</evidence>
<dbReference type="PANTHER" id="PTHR21255:SF7">
    <property type="entry name" value="DYNEIN LIGHT CHAIN TCTEX-TYPE PROTEIN 2B"/>
    <property type="match status" value="1"/>
</dbReference>
<sequence length="118" mass="13785">QKFQNTYRLDASDPFKVDPVDKIVKMAMIANLENISYDAIESPKVCEKVATDIRERIKKLNFDRYKIVVKVTIIEKASQSIQSSMGFLWDPEKDNYSTFAYEARTFHAYCCVFGLYYE</sequence>
<name>A0A0L7QQV7_9HYME</name>
<dbReference type="GO" id="GO:0045505">
    <property type="term" value="F:dynein intermediate chain binding"/>
    <property type="evidence" value="ECO:0007669"/>
    <property type="project" value="TreeGrafter"/>
</dbReference>
<gene>
    <name evidence="2" type="ORF">WH47_04280</name>
</gene>
<keyword evidence="3" id="KW-1185">Reference proteome</keyword>
<dbReference type="OrthoDB" id="10248487at2759"/>
<dbReference type="InterPro" id="IPR005334">
    <property type="entry name" value="Tctex-1-like"/>
</dbReference>
<dbReference type="EMBL" id="KQ414784">
    <property type="protein sequence ID" value="KOC61015.1"/>
    <property type="molecule type" value="Genomic_DNA"/>
</dbReference>
<dbReference type="GO" id="GO:0005868">
    <property type="term" value="C:cytoplasmic dynein complex"/>
    <property type="evidence" value="ECO:0007669"/>
    <property type="project" value="TreeGrafter"/>
</dbReference>
<reference evidence="2 3" key="1">
    <citation type="submission" date="2015-07" db="EMBL/GenBank/DDBJ databases">
        <title>The genome of Habropoda laboriosa.</title>
        <authorList>
            <person name="Pan H."/>
            <person name="Kapheim K."/>
        </authorList>
    </citation>
    <scope>NUCLEOTIDE SEQUENCE [LARGE SCALE GENOMIC DNA]</scope>
    <source>
        <strain evidence="2">0110345459</strain>
    </source>
</reference>
<dbReference type="GO" id="GO:0007018">
    <property type="term" value="P:microtubule-based movement"/>
    <property type="evidence" value="ECO:0007669"/>
    <property type="project" value="TreeGrafter"/>
</dbReference>
<comment type="similarity">
    <text evidence="1">Belongs to the dynein light chain Tctex-type family.</text>
</comment>
<protein>
    <submittedName>
        <fullName evidence="2">Tctex1 domain-containing protein 1</fullName>
    </submittedName>
</protein>
<dbReference type="CDD" id="cd21451">
    <property type="entry name" value="DLC-like_TCTEX1D"/>
    <property type="match status" value="1"/>
</dbReference>
<dbReference type="PANTHER" id="PTHR21255">
    <property type="entry name" value="T-COMPLEX-ASSOCIATED-TESTIS-EXPRESSED 1/ DYNEIN LIGHT CHAIN"/>
    <property type="match status" value="1"/>
</dbReference>
<feature type="non-terminal residue" evidence="2">
    <location>
        <position position="1"/>
    </location>
</feature>
<organism evidence="2 3">
    <name type="scientific">Habropoda laboriosa</name>
    <dbReference type="NCBI Taxonomy" id="597456"/>
    <lineage>
        <taxon>Eukaryota</taxon>
        <taxon>Metazoa</taxon>
        <taxon>Ecdysozoa</taxon>
        <taxon>Arthropoda</taxon>
        <taxon>Hexapoda</taxon>
        <taxon>Insecta</taxon>
        <taxon>Pterygota</taxon>
        <taxon>Neoptera</taxon>
        <taxon>Endopterygota</taxon>
        <taxon>Hymenoptera</taxon>
        <taxon>Apocrita</taxon>
        <taxon>Aculeata</taxon>
        <taxon>Apoidea</taxon>
        <taxon>Anthophila</taxon>
        <taxon>Apidae</taxon>
        <taxon>Habropoda</taxon>
    </lineage>
</organism>
<dbReference type="Pfam" id="PF03645">
    <property type="entry name" value="Tctex-1"/>
    <property type="match status" value="1"/>
</dbReference>
<dbReference type="AlphaFoldDB" id="A0A0L7QQV7"/>
<dbReference type="GO" id="GO:0005737">
    <property type="term" value="C:cytoplasm"/>
    <property type="evidence" value="ECO:0007669"/>
    <property type="project" value="TreeGrafter"/>
</dbReference>
<proteinExistence type="inferred from homology"/>
<dbReference type="Gene3D" id="3.30.1140.40">
    <property type="entry name" value="Tctex-1"/>
    <property type="match status" value="1"/>
</dbReference>
<dbReference type="Proteomes" id="UP000053825">
    <property type="component" value="Unassembled WGS sequence"/>
</dbReference>
<dbReference type="STRING" id="597456.A0A0L7QQV7"/>
<dbReference type="InterPro" id="IPR038586">
    <property type="entry name" value="Tctex-1-like_sf"/>
</dbReference>
<evidence type="ECO:0000313" key="3">
    <source>
        <dbReference type="Proteomes" id="UP000053825"/>
    </source>
</evidence>